<dbReference type="PANTHER" id="PTHR43977">
    <property type="entry name" value="STRUCTURAL MAINTENANCE OF CHROMOSOMES PROTEIN 3"/>
    <property type="match status" value="1"/>
</dbReference>
<feature type="compositionally biased region" description="Basic and acidic residues" evidence="2">
    <location>
        <begin position="526"/>
        <end position="541"/>
    </location>
</feature>
<dbReference type="HAMAP" id="MF_01894">
    <property type="entry name" value="Smc_prok"/>
    <property type="match status" value="1"/>
</dbReference>
<evidence type="ECO:0000256" key="2">
    <source>
        <dbReference type="SAM" id="MobiDB-lite"/>
    </source>
</evidence>
<keyword evidence="1" id="KW-0963">Cytoplasm</keyword>
<feature type="coiled-coil region" evidence="1">
    <location>
        <begin position="244"/>
        <end position="387"/>
    </location>
</feature>
<comment type="similarity">
    <text evidence="1">Belongs to the SMC family.</text>
</comment>
<comment type="subcellular location">
    <subcellularLocation>
        <location evidence="1">Cytoplasm</location>
    </subcellularLocation>
</comment>
<feature type="coiled-coil region" evidence="1">
    <location>
        <begin position="177"/>
        <end position="218"/>
    </location>
</feature>
<dbReference type="Pfam" id="PF02463">
    <property type="entry name" value="SMC_N"/>
    <property type="match status" value="1"/>
</dbReference>
<dbReference type="SUPFAM" id="SSF52540">
    <property type="entry name" value="P-loop containing nucleoside triphosphate hydrolases"/>
    <property type="match status" value="1"/>
</dbReference>
<comment type="domain">
    <text evidence="1">Contains large globular domains required for ATP hydrolysis at each terminus and a third globular domain forming a flexible hinge near the middle of the molecule. These domains are separated by coiled-coil structures.</text>
</comment>
<evidence type="ECO:0000313" key="4">
    <source>
        <dbReference type="EMBL" id="NMN67528.1"/>
    </source>
</evidence>
<gene>
    <name evidence="1" type="primary">smc</name>
    <name evidence="4" type="ORF">VP91_00006710</name>
</gene>
<evidence type="ECO:0000256" key="1">
    <source>
        <dbReference type="HAMAP-Rule" id="MF_01894"/>
    </source>
</evidence>
<dbReference type="Gene3D" id="3.40.50.300">
    <property type="entry name" value="P-loop containing nucleotide triphosphate hydrolases"/>
    <property type="match status" value="2"/>
</dbReference>
<dbReference type="RefSeq" id="WP_169036017.1">
    <property type="nucleotide sequence ID" value="NZ_LANA01000001.1"/>
</dbReference>
<comment type="function">
    <text evidence="1">Required for chromosome condensation and partitioning.</text>
</comment>
<name>A0ABX1T089_PELUQ</name>
<keyword evidence="5" id="KW-1185">Reference proteome</keyword>
<protein>
    <recommendedName>
        <fullName evidence="1">Chromosome partition protein Smc</fullName>
    </recommendedName>
</protein>
<keyword evidence="1" id="KW-0175">Coiled coil</keyword>
<feature type="region of interest" description="Disordered" evidence="2">
    <location>
        <begin position="523"/>
        <end position="550"/>
    </location>
</feature>
<keyword evidence="1" id="KW-0067">ATP-binding</keyword>
<comment type="subunit">
    <text evidence="1">Homodimer.</text>
</comment>
<proteinExistence type="inferred from homology"/>
<comment type="caution">
    <text evidence="4">The sequence shown here is derived from an EMBL/GenBank/DDBJ whole genome shotgun (WGS) entry which is preliminary data.</text>
</comment>
<feature type="coiled-coil region" evidence="1">
    <location>
        <begin position="560"/>
        <end position="587"/>
    </location>
</feature>
<evidence type="ECO:0000313" key="5">
    <source>
        <dbReference type="Proteomes" id="UP001166004"/>
    </source>
</evidence>
<evidence type="ECO:0000259" key="3">
    <source>
        <dbReference type="Pfam" id="PF02463"/>
    </source>
</evidence>
<sequence length="857" mass="97711">MEFKKIQLNGFKSFAEKTNFLIEDGLTGIVGPNGCGKSNIVESLKWAMGETSAKSMRGSGMEDVIFNGTSNKASKNIAEVSIIVDNTNHEGTLQYKDMDKVEVRRKIEKDKGSKFYINNKEVRARDAQMFFADLSTGAHSPSMISQGRIGALVTAKPTDRRAILEEAANISGLHVRRHEAELRLNAADTNLKRADELRKQQEKQLASLQKQAEEATKYKLISEEIKKIEAGLYYLKLLDIDNEIKIENEINSEAEGEVNKFNQEITVFENSIKVETDKVSPLREKNIENLSRIQRLNLELQNLDEENVRTQDEIENIKRSLKTIEEDIDREKGIVIDANSNEKRLKEEKNELIEIDSKYFETEKLSNQDLERAKKKLKDEQNSVDEIINFFADGNINIAIDPIKSVKNTITKIKELINNNEINQAFTLLDRCQIEIDEFLSNLKDEDSKKKLSNINKKNENIKLLQEKYADSFSKNQSIKKESIKRNERIKAIENEVESWKNLFLNSQKMVEELTERKNKLLSQLSERDQQPKAQAEKKGQTNEGLRISQNEKIENEKIIEETDKKINSLRLELNDIQEKSIQIRERKASSGATIEGLKKRKDDLLERVSSELNLKEDDILENSNLNGVEELPNSIDQEESLDKKKREREKLGSVNLRADEETNKYETEIKKMEQDREDLVSAIIKLKESINELNQKGREKLLEAFKKVNRKFNEVYTKLFNGGNAKLELVDSDDPLEAGLEMLVSPPGKRLQSITLLSGGEQALTALSLIFAVFLTNPSPICVLDEVDAPLDDANVTRFCSLLEDLTKITNTKFIIVTHHALTMSKMNRLYGVTMPEKGISQLVAVDLQKAESMVA</sequence>
<feature type="coiled-coil region" evidence="1">
    <location>
        <begin position="656"/>
        <end position="697"/>
    </location>
</feature>
<dbReference type="EMBL" id="LANA01000001">
    <property type="protein sequence ID" value="NMN67528.1"/>
    <property type="molecule type" value="Genomic_DNA"/>
</dbReference>
<organism evidence="4 5">
    <name type="scientific">Pelagibacter ubique</name>
    <dbReference type="NCBI Taxonomy" id="198252"/>
    <lineage>
        <taxon>Bacteria</taxon>
        <taxon>Pseudomonadati</taxon>
        <taxon>Pseudomonadota</taxon>
        <taxon>Alphaproteobacteria</taxon>
        <taxon>Candidatus Pelagibacterales</taxon>
        <taxon>Candidatus Pelagibacteraceae</taxon>
        <taxon>Candidatus Pelagibacter</taxon>
    </lineage>
</organism>
<dbReference type="InterPro" id="IPR011890">
    <property type="entry name" value="SMC_prok"/>
</dbReference>
<feature type="domain" description="RecF/RecN/SMC N-terminal" evidence="3">
    <location>
        <begin position="4"/>
        <end position="842"/>
    </location>
</feature>
<dbReference type="InterPro" id="IPR027417">
    <property type="entry name" value="P-loop_NTPase"/>
</dbReference>
<dbReference type="InterPro" id="IPR003395">
    <property type="entry name" value="RecF/RecN/SMC_N"/>
</dbReference>
<reference evidence="4 5" key="1">
    <citation type="submission" date="2019-07" db="EMBL/GenBank/DDBJ databases">
        <title>SAR11 Genome Evolution.</title>
        <authorList>
            <person name="Giovannoni S."/>
        </authorList>
    </citation>
    <scope>NUCLEOTIDE SEQUENCE [LARGE SCALE GENOMIC DNA]</scope>
    <source>
        <strain evidence="4 5">HTCC9565</strain>
    </source>
</reference>
<dbReference type="Proteomes" id="UP001166004">
    <property type="component" value="Unassembled WGS sequence"/>
</dbReference>
<keyword evidence="1" id="KW-0238">DNA-binding</keyword>
<accession>A0ABX1T089</accession>
<feature type="binding site" evidence="1">
    <location>
        <begin position="32"/>
        <end position="39"/>
    </location>
    <ligand>
        <name>ATP</name>
        <dbReference type="ChEBI" id="CHEBI:30616"/>
    </ligand>
</feature>
<keyword evidence="1" id="KW-0547">Nucleotide-binding</keyword>